<dbReference type="GO" id="GO:0004122">
    <property type="term" value="F:cystathionine beta-synthase activity"/>
    <property type="evidence" value="ECO:0007669"/>
    <property type="project" value="UniProtKB-EC"/>
</dbReference>
<dbReference type="InterPro" id="IPR001926">
    <property type="entry name" value="TrpB-like_PALP"/>
</dbReference>
<dbReference type="InterPro" id="IPR036052">
    <property type="entry name" value="TrpB-like_PALP_sf"/>
</dbReference>
<feature type="domain" description="CBS" evidence="12">
    <location>
        <begin position="342"/>
        <end position="401"/>
    </location>
</feature>
<dbReference type="SMART" id="SM00116">
    <property type="entry name" value="CBS"/>
    <property type="match status" value="1"/>
</dbReference>
<proteinExistence type="inferred from homology"/>
<comment type="pathway">
    <text evidence="2">Amino-acid biosynthesis; L-cysteine biosynthesis; L-cysteine from L-homocysteine and L-serine: step 1/2.</text>
</comment>
<dbReference type="InterPro" id="IPR050214">
    <property type="entry name" value="Cys_Synth/Cystath_Beta-Synth"/>
</dbReference>
<keyword evidence="6 11" id="KW-0129">CBS domain</keyword>
<dbReference type="InterPro" id="IPR046342">
    <property type="entry name" value="CBS_dom_sf"/>
</dbReference>
<dbReference type="PROSITE" id="PS00901">
    <property type="entry name" value="CYS_SYNTHASE"/>
    <property type="match status" value="1"/>
</dbReference>
<dbReference type="Pfam" id="PF00291">
    <property type="entry name" value="PALP"/>
    <property type="match status" value="1"/>
</dbReference>
<dbReference type="Proteomes" id="UP001267426">
    <property type="component" value="Unassembled WGS sequence"/>
</dbReference>
<dbReference type="InterPro" id="IPR005857">
    <property type="entry name" value="Cysta_beta_synth"/>
</dbReference>
<dbReference type="InterPro" id="IPR001216">
    <property type="entry name" value="P-phosphate_BS"/>
</dbReference>
<comment type="similarity">
    <text evidence="3">Belongs to the cysteine synthase/cystathionine beta-synthase family.</text>
</comment>
<dbReference type="InterPro" id="IPR000644">
    <property type="entry name" value="CBS_dom"/>
</dbReference>
<protein>
    <recommendedName>
        <fullName evidence="8 10">Cystathionine beta-synthase</fullName>
        <ecNumber evidence="4 10">4.2.1.22</ecNumber>
    </recommendedName>
</protein>
<dbReference type="SUPFAM" id="SSF53686">
    <property type="entry name" value="Tryptophan synthase beta subunit-like PLP-dependent enzymes"/>
    <property type="match status" value="1"/>
</dbReference>
<dbReference type="PROSITE" id="PS51371">
    <property type="entry name" value="CBS"/>
    <property type="match status" value="1"/>
</dbReference>
<evidence type="ECO:0000259" key="12">
    <source>
        <dbReference type="PROSITE" id="PS51371"/>
    </source>
</evidence>
<evidence type="ECO:0000313" key="13">
    <source>
        <dbReference type="EMBL" id="MDT0633022.1"/>
    </source>
</evidence>
<keyword evidence="14" id="KW-1185">Reference proteome</keyword>
<evidence type="ECO:0000256" key="11">
    <source>
        <dbReference type="PROSITE-ProRule" id="PRU00703"/>
    </source>
</evidence>
<keyword evidence="5" id="KW-0663">Pyridoxal phosphate</keyword>
<evidence type="ECO:0000256" key="10">
    <source>
        <dbReference type="NCBIfam" id="TIGR01137"/>
    </source>
</evidence>
<evidence type="ECO:0000256" key="2">
    <source>
        <dbReference type="ARBA" id="ARBA00005003"/>
    </source>
</evidence>
<comment type="caution">
    <text evidence="13">The sequence shown here is derived from an EMBL/GenBank/DDBJ whole genome shotgun (WGS) entry which is preliminary data.</text>
</comment>
<evidence type="ECO:0000256" key="6">
    <source>
        <dbReference type="ARBA" id="ARBA00023122"/>
    </source>
</evidence>
<keyword evidence="7 13" id="KW-0456">Lyase</keyword>
<evidence type="ECO:0000313" key="14">
    <source>
        <dbReference type="Proteomes" id="UP001267426"/>
    </source>
</evidence>
<dbReference type="EMBL" id="JAVRHT010000047">
    <property type="protein sequence ID" value="MDT0633022.1"/>
    <property type="molecule type" value="Genomic_DNA"/>
</dbReference>
<evidence type="ECO:0000256" key="7">
    <source>
        <dbReference type="ARBA" id="ARBA00023239"/>
    </source>
</evidence>
<evidence type="ECO:0000256" key="3">
    <source>
        <dbReference type="ARBA" id="ARBA00007103"/>
    </source>
</evidence>
<comment type="cofactor">
    <cofactor evidence="1">
        <name>pyridoxal 5'-phosphate</name>
        <dbReference type="ChEBI" id="CHEBI:597326"/>
    </cofactor>
</comment>
<evidence type="ECO:0000256" key="4">
    <source>
        <dbReference type="ARBA" id="ARBA00012041"/>
    </source>
</evidence>
<dbReference type="NCBIfam" id="TIGR01137">
    <property type="entry name" value="cysta_beta"/>
    <property type="match status" value="1"/>
</dbReference>
<evidence type="ECO:0000256" key="1">
    <source>
        <dbReference type="ARBA" id="ARBA00001933"/>
    </source>
</evidence>
<evidence type="ECO:0000256" key="5">
    <source>
        <dbReference type="ARBA" id="ARBA00022898"/>
    </source>
</evidence>
<dbReference type="CDD" id="cd01561">
    <property type="entry name" value="CBS_like"/>
    <property type="match status" value="1"/>
</dbReference>
<reference evidence="13 14" key="1">
    <citation type="submission" date="2023-09" db="EMBL/GenBank/DDBJ databases">
        <authorList>
            <person name="Rey-Velasco X."/>
        </authorList>
    </citation>
    <scope>NUCLEOTIDE SEQUENCE [LARGE SCALE GENOMIC DNA]</scope>
    <source>
        <strain evidence="13 14">F394</strain>
    </source>
</reference>
<dbReference type="Pfam" id="PF00571">
    <property type="entry name" value="CBS"/>
    <property type="match status" value="1"/>
</dbReference>
<dbReference type="EC" id="4.2.1.22" evidence="4 10"/>
<evidence type="ECO:0000256" key="9">
    <source>
        <dbReference type="ARBA" id="ARBA00047490"/>
    </source>
</evidence>
<dbReference type="RefSeq" id="WP_311665500.1">
    <property type="nucleotide sequence ID" value="NZ_JAVRHT010000047.1"/>
</dbReference>
<name>A0ABU3BUS1_9BACT</name>
<dbReference type="Gene3D" id="3.10.580.10">
    <property type="entry name" value="CBS-domain"/>
    <property type="match status" value="1"/>
</dbReference>
<accession>A0ABU3BUS1</accession>
<gene>
    <name evidence="13" type="ORF">RM540_14795</name>
</gene>
<sequence>MWSDSLLDTIGNTPLVRFQTLGADLPCTLLAKVEFFNPGGSVKDRIAVAMIEDAEAKGLLRPGGTIVEGTSGNTGAGLAIAGIAKGYRCIFTTTDKQSPEKVDVLRALGAEVVVCPTNVAPDDPRSYYSVAERLSNEIPGAFYPNQYDHPANAEAHYRTTGPELWDQTDGRITHFVCGAGTGGTISGTTRFLKEKNPDLKTVGVDPYGSVYHAYFHTGEFKESEIYPYATEGVGEDILAGNMDFEIVDDYVQVDDGTSMRMTRRLAREEGMFVGQSCGMAVAGALDWLDAHRDELTEDDIVVVLLPDSGFRYLSKTYNDEWMRRNGFLQEPAALTLDGVLAARKRLDPVIAVAPTAPLSEAIGVMTEYGISQVPVIEGGAVVGSLSERGVLDRLLSDPDAREHAVRDVMGDPLPVVDRTVPLDRLTATLDGASAVLVADDAPAGAGAPAFHIVTRSDLISALAQAGRG</sequence>
<evidence type="ECO:0000256" key="8">
    <source>
        <dbReference type="ARBA" id="ARBA00026192"/>
    </source>
</evidence>
<dbReference type="Gene3D" id="3.40.50.1100">
    <property type="match status" value="2"/>
</dbReference>
<dbReference type="PANTHER" id="PTHR10314">
    <property type="entry name" value="CYSTATHIONINE BETA-SYNTHASE"/>
    <property type="match status" value="1"/>
</dbReference>
<dbReference type="SUPFAM" id="SSF54631">
    <property type="entry name" value="CBS-domain pair"/>
    <property type="match status" value="1"/>
</dbReference>
<organism evidence="13 14">
    <name type="scientific">Rubrivirga litoralis</name>
    <dbReference type="NCBI Taxonomy" id="3075598"/>
    <lineage>
        <taxon>Bacteria</taxon>
        <taxon>Pseudomonadati</taxon>
        <taxon>Rhodothermota</taxon>
        <taxon>Rhodothermia</taxon>
        <taxon>Rhodothermales</taxon>
        <taxon>Rubricoccaceae</taxon>
        <taxon>Rubrivirga</taxon>
    </lineage>
</organism>
<comment type="catalytic activity">
    <reaction evidence="9">
        <text>L-homocysteine + L-serine = L,L-cystathionine + H2O</text>
        <dbReference type="Rhea" id="RHEA:10112"/>
        <dbReference type="ChEBI" id="CHEBI:15377"/>
        <dbReference type="ChEBI" id="CHEBI:33384"/>
        <dbReference type="ChEBI" id="CHEBI:58161"/>
        <dbReference type="ChEBI" id="CHEBI:58199"/>
        <dbReference type="EC" id="4.2.1.22"/>
    </reaction>
</comment>